<dbReference type="SUPFAM" id="SSF53474">
    <property type="entry name" value="alpha/beta-Hydrolases"/>
    <property type="match status" value="1"/>
</dbReference>
<dbReference type="InterPro" id="IPR029058">
    <property type="entry name" value="AB_hydrolase_fold"/>
</dbReference>
<accession>B8IKB8</accession>
<reference evidence="3 4" key="1">
    <citation type="submission" date="2009-01" db="EMBL/GenBank/DDBJ databases">
        <title>Complete sequence of chromosome of Methylobacterium nodulans ORS 2060.</title>
        <authorList>
            <consortium name="US DOE Joint Genome Institute"/>
            <person name="Lucas S."/>
            <person name="Copeland A."/>
            <person name="Lapidus A."/>
            <person name="Glavina del Rio T."/>
            <person name="Dalin E."/>
            <person name="Tice H."/>
            <person name="Bruce D."/>
            <person name="Goodwin L."/>
            <person name="Pitluck S."/>
            <person name="Sims D."/>
            <person name="Brettin T."/>
            <person name="Detter J.C."/>
            <person name="Han C."/>
            <person name="Larimer F."/>
            <person name="Land M."/>
            <person name="Hauser L."/>
            <person name="Kyrpides N."/>
            <person name="Ivanova N."/>
            <person name="Marx C.J."/>
            <person name="Richardson P."/>
        </authorList>
    </citation>
    <scope>NUCLEOTIDE SEQUENCE [LARGE SCALE GENOMIC DNA]</scope>
    <source>
        <strain evidence="4">LMG 21967 / CNCM I-2342 / ORS 2060</strain>
    </source>
</reference>
<dbReference type="OrthoDB" id="7988755at2"/>
<evidence type="ECO:0000313" key="3">
    <source>
        <dbReference type="EMBL" id="ACL61903.1"/>
    </source>
</evidence>
<evidence type="ECO:0008006" key="5">
    <source>
        <dbReference type="Google" id="ProtNLM"/>
    </source>
</evidence>
<dbReference type="Pfam" id="PF07224">
    <property type="entry name" value="Chlorophyllase"/>
    <property type="match status" value="1"/>
</dbReference>
<dbReference type="KEGG" id="mno:Mnod_7163"/>
<evidence type="ECO:0000256" key="1">
    <source>
        <dbReference type="SAM" id="MobiDB-lite"/>
    </source>
</evidence>
<feature type="compositionally biased region" description="Low complexity" evidence="1">
    <location>
        <begin position="375"/>
        <end position="408"/>
    </location>
</feature>
<dbReference type="STRING" id="460265.Mnod_7163"/>
<dbReference type="HOGENOM" id="CLU_064944_0_0_5"/>
<keyword evidence="4" id="KW-1185">Reference proteome</keyword>
<dbReference type="Proteomes" id="UP000008207">
    <property type="component" value="Chromosome"/>
</dbReference>
<evidence type="ECO:0000256" key="2">
    <source>
        <dbReference type="SAM" id="SignalP"/>
    </source>
</evidence>
<feature type="chain" id="PRO_5002874153" description="Alpha/beta hydrolase" evidence="2">
    <location>
        <begin position="27"/>
        <end position="408"/>
    </location>
</feature>
<dbReference type="Gene3D" id="3.40.50.1820">
    <property type="entry name" value="alpha/beta hydrolase"/>
    <property type="match status" value="1"/>
</dbReference>
<dbReference type="AlphaFoldDB" id="B8IKB8"/>
<dbReference type="InterPro" id="IPR017395">
    <property type="entry name" value="Chlorophyllase-like"/>
</dbReference>
<proteinExistence type="predicted"/>
<keyword evidence="2" id="KW-0732">Signal</keyword>
<protein>
    <recommendedName>
        <fullName evidence="5">Alpha/beta hydrolase</fullName>
    </recommendedName>
</protein>
<name>B8IKB8_METNO</name>
<evidence type="ECO:0000313" key="4">
    <source>
        <dbReference type="Proteomes" id="UP000008207"/>
    </source>
</evidence>
<dbReference type="ESTHER" id="metno-b8ikb8">
    <property type="family name" value="Chlorophyllase"/>
</dbReference>
<dbReference type="EMBL" id="CP001349">
    <property type="protein sequence ID" value="ACL61903.1"/>
    <property type="molecule type" value="Genomic_DNA"/>
</dbReference>
<feature type="signal peptide" evidence="2">
    <location>
        <begin position="1"/>
        <end position="26"/>
    </location>
</feature>
<dbReference type="RefSeq" id="WP_015933466.1">
    <property type="nucleotide sequence ID" value="NC_011894.1"/>
</dbReference>
<gene>
    <name evidence="3" type="ordered locus">Mnod_7163</name>
</gene>
<sequence length="408" mass="42630">MRPTSRTCRALLLTLGLVAGMGEAGAATPPPQPKDGPGGTAYIAQSVVKRALGRPGAVTFAFYGNGTAPAAGRPVVVFLHAWGATNPQSYGSWIEHLAREGYLVLFPRFQEVNRTRPADASATAASLVKEALDALAGDAEAKPDPARVALIGHLAGVPIAANLAAHAQETGLPVPKLLFGAMPGGIARDEKSRGIALQDLGRIAPATLMITIIGDRDARAADLAARRLMRESTAVAPERKLLMRALSDDHGFPALSATLASPAGTNPAYDAAAIKLPPEPPKDARQKPPPFKWSADMALTGEQTTLVAQINGAGTDSLDYLAYWKTFDMAAAAAFAGQDTAALKANPRFTDMERWSDGWPVRRLSAETPRPPAERPAATAATPKPASAKPASAKQAPARPAGASRPRY</sequence>
<feature type="region of interest" description="Disordered" evidence="1">
    <location>
        <begin position="360"/>
        <end position="408"/>
    </location>
</feature>
<organism evidence="3 4">
    <name type="scientific">Methylobacterium nodulans (strain LMG 21967 / CNCM I-2342 / ORS 2060)</name>
    <dbReference type="NCBI Taxonomy" id="460265"/>
    <lineage>
        <taxon>Bacteria</taxon>
        <taxon>Pseudomonadati</taxon>
        <taxon>Pseudomonadota</taxon>
        <taxon>Alphaproteobacteria</taxon>
        <taxon>Hyphomicrobiales</taxon>
        <taxon>Methylobacteriaceae</taxon>
        <taxon>Methylobacterium</taxon>
    </lineage>
</organism>
<dbReference type="eggNOG" id="COG1073">
    <property type="taxonomic scope" value="Bacteria"/>
</dbReference>